<dbReference type="AlphaFoldDB" id="A0A9Y2MXF2"/>
<evidence type="ECO:0000313" key="1">
    <source>
        <dbReference type="EMBL" id="WIX82241.1"/>
    </source>
</evidence>
<gene>
    <name evidence="1" type="ORF">QRX50_16505</name>
</gene>
<keyword evidence="2" id="KW-1185">Reference proteome</keyword>
<proteinExistence type="predicted"/>
<dbReference type="Proteomes" id="UP001236014">
    <property type="component" value="Chromosome"/>
</dbReference>
<accession>A0A9Y2MXF2</accession>
<dbReference type="RefSeq" id="WP_285972817.1">
    <property type="nucleotide sequence ID" value="NZ_CP127294.1"/>
</dbReference>
<sequence length="394" mass="44096">MDPIALYYPYIHVRDDRWLKYAALYWPKLARLRPAGYPTLDSPVSRALRSEANWLVDVTPPAWAAQEVGRPFLELLESHEQSLRDRFALDRIHRRVGYRGSRRSVRRTSLSAGSYGRDLPDWLDYVHVGKMSPEWLGAAMVADLASTYEGRGETWVGMHPELAAVYTCALVERIATENRLHPVTDQELPHTAASGWTLDRLADVLLGTAPTSAARPDAEDGFVFSAFETVVPAGLDTVPVEKIIEVRTKFGAELDAFRRYVTEQSEKLAQLQDVRDVEVFREYLRDEVDRAVTDQLKQLRDRLRSVGLESVRGVVNVKSVAPPALVTIAADTVGLSPAIAGSATMAACVVAAPAQWRRQRRAAIRESPVGYLFQLDRELNPTGLIDRLRRAWPG</sequence>
<protein>
    <submittedName>
        <fullName evidence="1">DUF6236 family protein</fullName>
    </submittedName>
</protein>
<reference evidence="1 2" key="1">
    <citation type="submission" date="2023-06" db="EMBL/GenBank/DDBJ databases">
        <authorList>
            <person name="Oyuntsetseg B."/>
            <person name="Kim S.B."/>
        </authorList>
    </citation>
    <scope>NUCLEOTIDE SEQUENCE [LARGE SCALE GENOMIC DNA]</scope>
    <source>
        <strain evidence="1 2">2-15</strain>
    </source>
</reference>
<dbReference type="InterPro" id="IPR046203">
    <property type="entry name" value="DUF6236"/>
</dbReference>
<dbReference type="KEGG" id="acab:QRX50_16505"/>
<organism evidence="1 2">
    <name type="scientific">Amycolatopsis carbonis</name>
    <dbReference type="NCBI Taxonomy" id="715471"/>
    <lineage>
        <taxon>Bacteria</taxon>
        <taxon>Bacillati</taxon>
        <taxon>Actinomycetota</taxon>
        <taxon>Actinomycetes</taxon>
        <taxon>Pseudonocardiales</taxon>
        <taxon>Pseudonocardiaceae</taxon>
        <taxon>Amycolatopsis</taxon>
    </lineage>
</organism>
<evidence type="ECO:0000313" key="2">
    <source>
        <dbReference type="Proteomes" id="UP001236014"/>
    </source>
</evidence>
<name>A0A9Y2MXF2_9PSEU</name>
<dbReference type="Pfam" id="PF19749">
    <property type="entry name" value="DUF6236"/>
    <property type="match status" value="1"/>
</dbReference>
<dbReference type="EMBL" id="CP127294">
    <property type="protein sequence ID" value="WIX82241.1"/>
    <property type="molecule type" value="Genomic_DNA"/>
</dbReference>